<keyword evidence="4 8" id="KW-0812">Transmembrane</keyword>
<organism evidence="14 15">
    <name type="scientific">Pedobacter cryoconitis</name>
    <dbReference type="NCBI Taxonomy" id="188932"/>
    <lineage>
        <taxon>Bacteria</taxon>
        <taxon>Pseudomonadati</taxon>
        <taxon>Bacteroidota</taxon>
        <taxon>Sphingobacteriia</taxon>
        <taxon>Sphingobacteriales</taxon>
        <taxon>Sphingobacteriaceae</taxon>
        <taxon>Pedobacter</taxon>
    </lineage>
</organism>
<dbReference type="InterPro" id="IPR036942">
    <property type="entry name" value="Beta-barrel_TonB_sf"/>
</dbReference>
<evidence type="ECO:0000256" key="2">
    <source>
        <dbReference type="ARBA" id="ARBA00022448"/>
    </source>
</evidence>
<keyword evidence="3 8" id="KW-1134">Transmembrane beta strand</keyword>
<feature type="domain" description="TonB-dependent receptor-like beta-barrel" evidence="12">
    <location>
        <begin position="425"/>
        <end position="924"/>
    </location>
</feature>
<dbReference type="Pfam" id="PF13715">
    <property type="entry name" value="CarbopepD_reg_2"/>
    <property type="match status" value="1"/>
</dbReference>
<keyword evidence="5 9" id="KW-0798">TonB box</keyword>
<feature type="domain" description="TonB-dependent receptor plug" evidence="13">
    <location>
        <begin position="117"/>
        <end position="237"/>
    </location>
</feature>
<evidence type="ECO:0000259" key="12">
    <source>
        <dbReference type="Pfam" id="PF00593"/>
    </source>
</evidence>
<evidence type="ECO:0000256" key="9">
    <source>
        <dbReference type="RuleBase" id="RU003357"/>
    </source>
</evidence>
<evidence type="ECO:0000256" key="6">
    <source>
        <dbReference type="ARBA" id="ARBA00023136"/>
    </source>
</evidence>
<feature type="region of interest" description="Disordered" evidence="10">
    <location>
        <begin position="1032"/>
        <end position="1064"/>
    </location>
</feature>
<keyword evidence="2 8" id="KW-0813">Transport</keyword>
<reference evidence="14 15" key="1">
    <citation type="submission" date="2016-03" db="EMBL/GenBank/DDBJ databases">
        <title>Complete genome sequence of Pedobacter cryoconitis PAMC 27485.</title>
        <authorList>
            <person name="Lee J."/>
            <person name="Kim O.-S."/>
        </authorList>
    </citation>
    <scope>NUCLEOTIDE SEQUENCE [LARGE SCALE GENOMIC DNA]</scope>
    <source>
        <strain evidence="14 15">PAMC 27485</strain>
    </source>
</reference>
<keyword evidence="15" id="KW-1185">Reference proteome</keyword>
<dbReference type="InterPro" id="IPR023996">
    <property type="entry name" value="TonB-dep_OMP_SusC/RagA"/>
</dbReference>
<evidence type="ECO:0000256" key="8">
    <source>
        <dbReference type="PROSITE-ProRule" id="PRU01360"/>
    </source>
</evidence>
<dbReference type="RefSeq" id="WP_068395724.1">
    <property type="nucleotide sequence ID" value="NZ_CP014504.1"/>
</dbReference>
<dbReference type="Gene3D" id="2.40.170.20">
    <property type="entry name" value="TonB-dependent receptor, beta-barrel domain"/>
    <property type="match status" value="1"/>
</dbReference>
<dbReference type="NCBIfam" id="TIGR04057">
    <property type="entry name" value="SusC_RagA_signa"/>
    <property type="match status" value="1"/>
</dbReference>
<dbReference type="SUPFAM" id="SSF56935">
    <property type="entry name" value="Porins"/>
    <property type="match status" value="1"/>
</dbReference>
<keyword evidence="6 8" id="KW-0472">Membrane</keyword>
<dbReference type="Gene3D" id="2.170.130.10">
    <property type="entry name" value="TonB-dependent receptor, plug domain"/>
    <property type="match status" value="1"/>
</dbReference>
<evidence type="ECO:0000256" key="10">
    <source>
        <dbReference type="SAM" id="MobiDB-lite"/>
    </source>
</evidence>
<dbReference type="PATRIC" id="fig|188932.3.peg.429"/>
<dbReference type="Pfam" id="PF00593">
    <property type="entry name" value="TonB_dep_Rec_b-barrel"/>
    <property type="match status" value="1"/>
</dbReference>
<keyword evidence="11" id="KW-0732">Signal</keyword>
<dbReference type="Pfam" id="PF07715">
    <property type="entry name" value="Plug"/>
    <property type="match status" value="1"/>
</dbReference>
<dbReference type="InterPro" id="IPR037066">
    <property type="entry name" value="Plug_dom_sf"/>
</dbReference>
<feature type="signal peptide" evidence="11">
    <location>
        <begin position="1"/>
        <end position="20"/>
    </location>
</feature>
<dbReference type="SUPFAM" id="SSF49464">
    <property type="entry name" value="Carboxypeptidase regulatory domain-like"/>
    <property type="match status" value="1"/>
</dbReference>
<dbReference type="InterPro" id="IPR023997">
    <property type="entry name" value="TonB-dep_OMP_SusC/RagA_CS"/>
</dbReference>
<dbReference type="KEGG" id="pcm:AY601_0421"/>
<comment type="subcellular location">
    <subcellularLocation>
        <location evidence="1 8">Cell outer membrane</location>
        <topology evidence="1 8">Multi-pass membrane protein</topology>
    </subcellularLocation>
</comment>
<proteinExistence type="inferred from homology"/>
<dbReference type="InterPro" id="IPR012910">
    <property type="entry name" value="Plug_dom"/>
</dbReference>
<evidence type="ECO:0000313" key="14">
    <source>
        <dbReference type="EMBL" id="AMP97380.1"/>
    </source>
</evidence>
<evidence type="ECO:0000256" key="5">
    <source>
        <dbReference type="ARBA" id="ARBA00023077"/>
    </source>
</evidence>
<evidence type="ECO:0000256" key="11">
    <source>
        <dbReference type="SAM" id="SignalP"/>
    </source>
</evidence>
<keyword evidence="7 8" id="KW-0998">Cell outer membrane</keyword>
<dbReference type="EMBL" id="CP014504">
    <property type="protein sequence ID" value="AMP97380.1"/>
    <property type="molecule type" value="Genomic_DNA"/>
</dbReference>
<evidence type="ECO:0000313" key="15">
    <source>
        <dbReference type="Proteomes" id="UP000071561"/>
    </source>
</evidence>
<dbReference type="NCBIfam" id="TIGR04056">
    <property type="entry name" value="OMP_RagA_SusC"/>
    <property type="match status" value="1"/>
</dbReference>
<evidence type="ECO:0000256" key="3">
    <source>
        <dbReference type="ARBA" id="ARBA00022452"/>
    </source>
</evidence>
<dbReference type="AlphaFoldDB" id="A0A127V7Z5"/>
<comment type="similarity">
    <text evidence="8 9">Belongs to the TonB-dependent receptor family.</text>
</comment>
<dbReference type="Proteomes" id="UP000071561">
    <property type="component" value="Chromosome"/>
</dbReference>
<dbReference type="PROSITE" id="PS52016">
    <property type="entry name" value="TONB_DEPENDENT_REC_3"/>
    <property type="match status" value="1"/>
</dbReference>
<dbReference type="OrthoDB" id="9768177at2"/>
<accession>A0A127V7Z5</accession>
<name>A0A127V7Z5_9SPHI</name>
<evidence type="ECO:0000256" key="7">
    <source>
        <dbReference type="ARBA" id="ARBA00023237"/>
    </source>
</evidence>
<dbReference type="Gene3D" id="2.60.40.1120">
    <property type="entry name" value="Carboxypeptidase-like, regulatory domain"/>
    <property type="match status" value="1"/>
</dbReference>
<evidence type="ECO:0000256" key="4">
    <source>
        <dbReference type="ARBA" id="ARBA00022692"/>
    </source>
</evidence>
<dbReference type="InterPro" id="IPR000531">
    <property type="entry name" value="Beta-barrel_TonB"/>
</dbReference>
<gene>
    <name evidence="14" type="ORF">AY601_0421</name>
</gene>
<evidence type="ECO:0000259" key="13">
    <source>
        <dbReference type="Pfam" id="PF07715"/>
    </source>
</evidence>
<feature type="compositionally biased region" description="Polar residues" evidence="10">
    <location>
        <begin position="1045"/>
        <end position="1064"/>
    </location>
</feature>
<dbReference type="InterPro" id="IPR039426">
    <property type="entry name" value="TonB-dep_rcpt-like"/>
</dbReference>
<keyword evidence="14" id="KW-0675">Receptor</keyword>
<dbReference type="InterPro" id="IPR008969">
    <property type="entry name" value="CarboxyPept-like_regulatory"/>
</dbReference>
<feature type="chain" id="PRO_5007280169" evidence="11">
    <location>
        <begin position="21"/>
        <end position="1064"/>
    </location>
</feature>
<evidence type="ECO:0000256" key="1">
    <source>
        <dbReference type="ARBA" id="ARBA00004571"/>
    </source>
</evidence>
<sequence length="1064" mass="115359" precursor="true">MKKILTIFFVMMLCANFAIAQERTITGTVTAKEDNLPLPGVTIRFKGAKGGTQTKADGKFSVKVPATVTTLEISSLGFITQERIIGKSSVWNIVMENSAQTLSDVVVVGYGTQKRGEITGSSSSVTGAAIAQKPIQSLEAGLAGRASGVQITVPSGVLNSPPVFRIRGTNSISLSSQPLFVIDGIVATSGDASNVASLTAAATNPLASINPNDIESIDIAKDAASTAIYGSRAANGVVFVTTKKGKTGVPRINYDNWVGWSSPYRLPKLLDAFQYTDYKNEAVANANSIRAGSVNIIVNGVSRLPKFALTNGPDGQPINTRWYDYAYHTGFSQNHNANISGGTENTKYYMGAGYSDQQGIYIKNSFKRLNALFNIDSKINDYLSIGGKLAYSNERNLAGINSGSNYGDAYGTSGVARTALVNAPNVSPYNNDGSFNLGATFVGPMNNVVSGNQVGFYNFAQVLSKNRENNETDHIQSNAYIQLNPFKWLSLRSVYGIDNINSDNDIFYNPVHGPGQGLNGQAFGIFRKRKNWVWTNTAQANLTTGKHNFNALLGQEQQRNTVTGYGIDRQGLADPDYNVVQAGFTLNNASSMIYGENYLLSYFGRLNYNFDGKYFLSGNLRQDEYSALGQKKGTFWGVSAGWEITKEEFWKNSSLENIFSSFKLRGSYGKVGNIGGIDDYATLTTFTSGLYGGAATSIYNAAGNTQLKWETSKKTDIGFNFGILKNRLTAEVAYYKNNIDGLIINVPQAPSAGVPTSILLNAGTMYNKGFEFSLNATPVQTAAFSWTSNFNISFNKNEITSLAPGLKEIIFATGSTSTGENVNRTAPGYSIGYLYVVKTAGVDQATGNRIFLNAAGRKVTYQHIVPTGQSNWKYLDNGTTAPAITQSADAVMYKNSSPKVYGGFDNTFRYKGFDLNVMLTYQLGFYVSYGTNAGLHDQRYWNNAVDVLNRWQKQGDITDFPRAVYGDNVSYGNTIPLDINVFKADFVKLKNLSFGYTFPKSILEKTKLNNLRVFVAGQNLAIITKYPGPDPEVASNGLNPGGQGSDRNSGPNSRTYTMGLSVSF</sequence>
<protein>
    <submittedName>
        <fullName evidence="14">TonB-dependent receptor plug</fullName>
    </submittedName>
</protein>
<dbReference type="GO" id="GO:0009279">
    <property type="term" value="C:cell outer membrane"/>
    <property type="evidence" value="ECO:0007669"/>
    <property type="project" value="UniProtKB-SubCell"/>
</dbReference>